<evidence type="ECO:0000313" key="6">
    <source>
        <dbReference type="EMBL" id="EMS62427.1"/>
    </source>
</evidence>
<dbReference type="GO" id="GO:0090158">
    <property type="term" value="P:endoplasmic reticulum membrane organization"/>
    <property type="evidence" value="ECO:0007669"/>
    <property type="project" value="TreeGrafter"/>
</dbReference>
<sequence length="171" mass="19278">MAPELICSCLCIIIAYSEDDDMLGIEPLELHFPFRLSKQMSCAIQLTNETGSYIAFNIEHMNPLSYCAQPRKDIMPPRSKCNVKITRQRQAEAPRDCTSEFTVWSTKVNDCRSVEDITANMFNNESVNIVDDVNLDVVFDAGEEINVASFLRILTCNTLSIQLVPSANDLY</sequence>
<keyword evidence="3" id="KW-0812">Transmembrane</keyword>
<dbReference type="InterPro" id="IPR008962">
    <property type="entry name" value="PapD-like_sf"/>
</dbReference>
<evidence type="ECO:0000256" key="4">
    <source>
        <dbReference type="ARBA" id="ARBA00022989"/>
    </source>
</evidence>
<dbReference type="InterPro" id="IPR000535">
    <property type="entry name" value="MSP_dom"/>
</dbReference>
<dbReference type="GO" id="GO:0005886">
    <property type="term" value="C:plasma membrane"/>
    <property type="evidence" value="ECO:0007669"/>
    <property type="project" value="TreeGrafter"/>
</dbReference>
<proteinExistence type="inferred from homology"/>
<gene>
    <name evidence="6" type="ORF">TRIUR3_02050</name>
</gene>
<dbReference type="Gene3D" id="2.60.40.10">
    <property type="entry name" value="Immunoglobulins"/>
    <property type="match status" value="1"/>
</dbReference>
<name>M7ZQN3_TRIUA</name>
<evidence type="ECO:0000256" key="1">
    <source>
        <dbReference type="ARBA" id="ARBA00004211"/>
    </source>
</evidence>
<keyword evidence="4" id="KW-1133">Transmembrane helix</keyword>
<dbReference type="eggNOG" id="KOG0439">
    <property type="taxonomic scope" value="Eukaryota"/>
</dbReference>
<organism evidence="6">
    <name type="scientific">Triticum urartu</name>
    <name type="common">Red wild einkorn</name>
    <name type="synonym">Crithodium urartu</name>
    <dbReference type="NCBI Taxonomy" id="4572"/>
    <lineage>
        <taxon>Eukaryota</taxon>
        <taxon>Viridiplantae</taxon>
        <taxon>Streptophyta</taxon>
        <taxon>Embryophyta</taxon>
        <taxon>Tracheophyta</taxon>
        <taxon>Spermatophyta</taxon>
        <taxon>Magnoliopsida</taxon>
        <taxon>Liliopsida</taxon>
        <taxon>Poales</taxon>
        <taxon>Poaceae</taxon>
        <taxon>BOP clade</taxon>
        <taxon>Pooideae</taxon>
        <taxon>Triticodae</taxon>
        <taxon>Triticeae</taxon>
        <taxon>Triticinae</taxon>
        <taxon>Triticum</taxon>
    </lineage>
</organism>
<accession>M7ZQN3</accession>
<dbReference type="InterPro" id="IPR013783">
    <property type="entry name" value="Ig-like_fold"/>
</dbReference>
<dbReference type="EMBL" id="KD082675">
    <property type="protein sequence ID" value="EMS62427.1"/>
    <property type="molecule type" value="Genomic_DNA"/>
</dbReference>
<reference evidence="6" key="1">
    <citation type="journal article" date="2013" name="Nature">
        <title>Draft genome of the wheat A-genome progenitor Triticum urartu.</title>
        <authorList>
            <person name="Ling H.Q."/>
            <person name="Zhao S."/>
            <person name="Liu D."/>
            <person name="Wang J."/>
            <person name="Sun H."/>
            <person name="Zhang C."/>
            <person name="Fan H."/>
            <person name="Li D."/>
            <person name="Dong L."/>
            <person name="Tao Y."/>
            <person name="Gao C."/>
            <person name="Wu H."/>
            <person name="Li Y."/>
            <person name="Cui Y."/>
            <person name="Guo X."/>
            <person name="Zheng S."/>
            <person name="Wang B."/>
            <person name="Yu K."/>
            <person name="Liang Q."/>
            <person name="Yang W."/>
            <person name="Lou X."/>
            <person name="Chen J."/>
            <person name="Feng M."/>
            <person name="Jian J."/>
            <person name="Zhang X."/>
            <person name="Luo G."/>
            <person name="Jiang Y."/>
            <person name="Liu J."/>
            <person name="Wang Z."/>
            <person name="Sha Y."/>
            <person name="Zhang B."/>
            <person name="Wu H."/>
            <person name="Tang D."/>
            <person name="Shen Q."/>
            <person name="Xue P."/>
            <person name="Zou S."/>
            <person name="Wang X."/>
            <person name="Liu X."/>
            <person name="Wang F."/>
            <person name="Yang Y."/>
            <person name="An X."/>
            <person name="Dong Z."/>
            <person name="Zhang K."/>
            <person name="Zhang X."/>
            <person name="Luo M.C."/>
            <person name="Dvorak J."/>
            <person name="Tong Y."/>
            <person name="Wang J."/>
            <person name="Yang H."/>
            <person name="Li Z."/>
            <person name="Wang D."/>
            <person name="Zhang A."/>
            <person name="Wang J."/>
        </authorList>
    </citation>
    <scope>NUCLEOTIDE SEQUENCE</scope>
</reference>
<dbReference type="GO" id="GO:0061817">
    <property type="term" value="P:endoplasmic reticulum-plasma membrane tethering"/>
    <property type="evidence" value="ECO:0007669"/>
    <property type="project" value="TreeGrafter"/>
</dbReference>
<dbReference type="Pfam" id="PF00635">
    <property type="entry name" value="Motile_Sperm"/>
    <property type="match status" value="1"/>
</dbReference>
<dbReference type="PANTHER" id="PTHR10809:SF6">
    <property type="entry name" value="AT11025P-RELATED"/>
    <property type="match status" value="1"/>
</dbReference>
<dbReference type="PANTHER" id="PTHR10809">
    <property type="entry name" value="VESICLE-ASSOCIATED MEMBRANE PROTEIN-ASSOCIATED PROTEIN"/>
    <property type="match status" value="1"/>
</dbReference>
<evidence type="ECO:0000256" key="5">
    <source>
        <dbReference type="ARBA" id="ARBA00023136"/>
    </source>
</evidence>
<comment type="similarity">
    <text evidence="2">Belongs to the VAMP-associated protein (VAP) (TC 9.B.17) family.</text>
</comment>
<dbReference type="PROSITE" id="PS50202">
    <property type="entry name" value="MSP"/>
    <property type="match status" value="1"/>
</dbReference>
<dbReference type="InterPro" id="IPR016763">
    <property type="entry name" value="VAP"/>
</dbReference>
<dbReference type="SUPFAM" id="SSF49354">
    <property type="entry name" value="PapD-like"/>
    <property type="match status" value="1"/>
</dbReference>
<evidence type="ECO:0000256" key="2">
    <source>
        <dbReference type="ARBA" id="ARBA00008932"/>
    </source>
</evidence>
<evidence type="ECO:0000256" key="3">
    <source>
        <dbReference type="ARBA" id="ARBA00022692"/>
    </source>
</evidence>
<protein>
    <submittedName>
        <fullName evidence="6">Vesicle-associated protein 1-3</fullName>
    </submittedName>
</protein>
<dbReference type="GO" id="GO:0005789">
    <property type="term" value="C:endoplasmic reticulum membrane"/>
    <property type="evidence" value="ECO:0007669"/>
    <property type="project" value="InterPro"/>
</dbReference>
<keyword evidence="5" id="KW-0472">Membrane</keyword>
<dbReference type="OMA" id="DYFAFRI"/>
<dbReference type="STRING" id="4572.M7ZQN3"/>
<dbReference type="AlphaFoldDB" id="M7ZQN3"/>
<comment type="subcellular location">
    <subcellularLocation>
        <location evidence="1">Membrane</location>
        <topology evidence="1">Single-pass type IV membrane protein</topology>
    </subcellularLocation>
</comment>